<dbReference type="EMBL" id="JAWZYT010001756">
    <property type="protein sequence ID" value="KAK4309388.1"/>
    <property type="molecule type" value="Genomic_DNA"/>
</dbReference>
<dbReference type="Proteomes" id="UP001292094">
    <property type="component" value="Unassembled WGS sequence"/>
</dbReference>
<keyword evidence="2" id="KW-1185">Reference proteome</keyword>
<organism evidence="1 2">
    <name type="scientific">Petrolisthes manimaculis</name>
    <dbReference type="NCBI Taxonomy" id="1843537"/>
    <lineage>
        <taxon>Eukaryota</taxon>
        <taxon>Metazoa</taxon>
        <taxon>Ecdysozoa</taxon>
        <taxon>Arthropoda</taxon>
        <taxon>Crustacea</taxon>
        <taxon>Multicrustacea</taxon>
        <taxon>Malacostraca</taxon>
        <taxon>Eumalacostraca</taxon>
        <taxon>Eucarida</taxon>
        <taxon>Decapoda</taxon>
        <taxon>Pleocyemata</taxon>
        <taxon>Anomura</taxon>
        <taxon>Galatheoidea</taxon>
        <taxon>Porcellanidae</taxon>
        <taxon>Petrolisthes</taxon>
    </lineage>
</organism>
<name>A0AAE1PJ77_9EUCA</name>
<dbReference type="AlphaFoldDB" id="A0AAE1PJ77"/>
<reference evidence="1" key="1">
    <citation type="submission" date="2023-11" db="EMBL/GenBank/DDBJ databases">
        <title>Genome assemblies of two species of porcelain crab, Petrolisthes cinctipes and Petrolisthes manimaculis (Anomura: Porcellanidae).</title>
        <authorList>
            <person name="Angst P."/>
        </authorList>
    </citation>
    <scope>NUCLEOTIDE SEQUENCE</scope>
    <source>
        <strain evidence="1">PB745_02</strain>
        <tissue evidence="1">Gill</tissue>
    </source>
</reference>
<evidence type="ECO:0000313" key="2">
    <source>
        <dbReference type="Proteomes" id="UP001292094"/>
    </source>
</evidence>
<proteinExistence type="predicted"/>
<accession>A0AAE1PJ77</accession>
<protein>
    <submittedName>
        <fullName evidence="1">Uncharacterized protein</fullName>
    </submittedName>
</protein>
<sequence>MDEGDIFDSVLALEEEHYKAGEAEGKQDGQLKYYQEGFVRGWQQACHVLQELGYIEGLLSSLLLICNPEIDCRLHNQCTKLLETVRDLSKWEAAGEEEVERKLSELHTKTRFILQRLKVSSKVINRSDDDF</sequence>
<comment type="caution">
    <text evidence="1">The sequence shown here is derived from an EMBL/GenBank/DDBJ whole genome shotgun (WGS) entry which is preliminary data.</text>
</comment>
<gene>
    <name evidence="1" type="ORF">Pmani_018965</name>
</gene>
<evidence type="ECO:0000313" key="1">
    <source>
        <dbReference type="EMBL" id="KAK4309388.1"/>
    </source>
</evidence>